<evidence type="ECO:0000259" key="1">
    <source>
        <dbReference type="Pfam" id="PF13229"/>
    </source>
</evidence>
<dbReference type="Gene3D" id="2.160.20.10">
    <property type="entry name" value="Single-stranded right-handed beta-helix, Pectin lyase-like"/>
    <property type="match status" value="1"/>
</dbReference>
<gene>
    <name evidence="2" type="ORF">ENS64_02875</name>
</gene>
<dbReference type="InterPro" id="IPR012334">
    <property type="entry name" value="Pectin_lyas_fold"/>
</dbReference>
<dbReference type="AlphaFoldDB" id="A0A7C4QLV5"/>
<evidence type="ECO:0000313" key="2">
    <source>
        <dbReference type="EMBL" id="HGT38200.1"/>
    </source>
</evidence>
<dbReference type="InterPro" id="IPR011050">
    <property type="entry name" value="Pectin_lyase_fold/virulence"/>
</dbReference>
<dbReference type="Pfam" id="PF13229">
    <property type="entry name" value="Beta_helix"/>
    <property type="match status" value="1"/>
</dbReference>
<proteinExistence type="predicted"/>
<organism evidence="2">
    <name type="scientific">Schlesneria paludicola</name>
    <dbReference type="NCBI Taxonomy" id="360056"/>
    <lineage>
        <taxon>Bacteria</taxon>
        <taxon>Pseudomonadati</taxon>
        <taxon>Planctomycetota</taxon>
        <taxon>Planctomycetia</taxon>
        <taxon>Planctomycetales</taxon>
        <taxon>Planctomycetaceae</taxon>
        <taxon>Schlesneria</taxon>
    </lineage>
</organism>
<protein>
    <recommendedName>
        <fullName evidence="1">Right handed beta helix domain-containing protein</fullName>
    </recommendedName>
</protein>
<dbReference type="SMART" id="SM00710">
    <property type="entry name" value="PbH1"/>
    <property type="match status" value="7"/>
</dbReference>
<feature type="domain" description="Right handed beta helix" evidence="1">
    <location>
        <begin position="174"/>
        <end position="317"/>
    </location>
</feature>
<dbReference type="InterPro" id="IPR006626">
    <property type="entry name" value="PbH1"/>
</dbReference>
<name>A0A7C4QLV5_9PLAN</name>
<reference evidence="2" key="1">
    <citation type="journal article" date="2020" name="mSystems">
        <title>Genome- and Community-Level Interaction Insights into Carbon Utilization and Element Cycling Functions of Hydrothermarchaeota in Hydrothermal Sediment.</title>
        <authorList>
            <person name="Zhou Z."/>
            <person name="Liu Y."/>
            <person name="Xu W."/>
            <person name="Pan J."/>
            <person name="Luo Z.H."/>
            <person name="Li M."/>
        </authorList>
    </citation>
    <scope>NUCLEOTIDE SEQUENCE [LARGE SCALE GENOMIC DNA]</scope>
    <source>
        <strain evidence="2">SpSt-508</strain>
    </source>
</reference>
<dbReference type="EMBL" id="DSVQ01000006">
    <property type="protein sequence ID" value="HGT38200.1"/>
    <property type="molecule type" value="Genomic_DNA"/>
</dbReference>
<dbReference type="InterPro" id="IPR039448">
    <property type="entry name" value="Beta_helix"/>
</dbReference>
<sequence length="406" mass="44112">MASRRLTLPVSPHGCCAPLLRNATAMPASANLPRCHDGHRELDGTGRHCSWRLRVLFSVCAVLPLVSPLEAAEYVVRTAAELRIRLGKLAAGDVLKVAPGTYPGGMYVKGIARLTVEALDPEKPPLIEGGKTGWHFTECPQLTLRHIHLHGQSINGLDVDEGGADKPMVEGVLIEGVHASDIGPNGNHDGIKLSGLRDAVIKDCVVTGWGGQAIDLVGCHDIRITGCRIVGKLGYNPPSGVQIKGGSSNVVVEECRFERAGERPVNIGGSTGLPYFRPRDATYEARNITVRRNHIEGSWCAAAFVGVDGAVFEDNTVLIPGRWIFRILQENRNEGFVPCRNGIIRGNRIVFRRADIREDVNQSDGVAAETFRFENNHWFAADRPASSKPRLPVQEIGGVYGVDPRR</sequence>
<accession>A0A7C4QLV5</accession>
<dbReference type="SUPFAM" id="SSF51126">
    <property type="entry name" value="Pectin lyase-like"/>
    <property type="match status" value="1"/>
</dbReference>
<comment type="caution">
    <text evidence="2">The sequence shown here is derived from an EMBL/GenBank/DDBJ whole genome shotgun (WGS) entry which is preliminary data.</text>
</comment>